<keyword evidence="3" id="KW-1185">Reference proteome</keyword>
<gene>
    <name evidence="2" type="ORF">BaRGS_00003852</name>
</gene>
<sequence>MLNRSSQALVSGPRCGRERLAELCPALVTENRFHQTPKCSERIYNGFIYECERHKKPTCSIVLHRPGSTLRLARERLRTSSSSCDRKPLPTNTHGSIHSYKQPQEITC</sequence>
<dbReference type="AlphaFoldDB" id="A0ABD0LZD1"/>
<evidence type="ECO:0000256" key="1">
    <source>
        <dbReference type="SAM" id="MobiDB-lite"/>
    </source>
</evidence>
<evidence type="ECO:0000313" key="2">
    <source>
        <dbReference type="EMBL" id="KAK7504824.1"/>
    </source>
</evidence>
<comment type="caution">
    <text evidence="2">The sequence shown here is derived from an EMBL/GenBank/DDBJ whole genome shotgun (WGS) entry which is preliminary data.</text>
</comment>
<dbReference type="EMBL" id="JACVVK020000013">
    <property type="protein sequence ID" value="KAK7504824.1"/>
    <property type="molecule type" value="Genomic_DNA"/>
</dbReference>
<dbReference type="Proteomes" id="UP001519460">
    <property type="component" value="Unassembled WGS sequence"/>
</dbReference>
<organism evidence="2 3">
    <name type="scientific">Batillaria attramentaria</name>
    <dbReference type="NCBI Taxonomy" id="370345"/>
    <lineage>
        <taxon>Eukaryota</taxon>
        <taxon>Metazoa</taxon>
        <taxon>Spiralia</taxon>
        <taxon>Lophotrochozoa</taxon>
        <taxon>Mollusca</taxon>
        <taxon>Gastropoda</taxon>
        <taxon>Caenogastropoda</taxon>
        <taxon>Sorbeoconcha</taxon>
        <taxon>Cerithioidea</taxon>
        <taxon>Batillariidae</taxon>
        <taxon>Batillaria</taxon>
    </lineage>
</organism>
<feature type="compositionally biased region" description="Basic and acidic residues" evidence="1">
    <location>
        <begin position="78"/>
        <end position="88"/>
    </location>
</feature>
<protein>
    <submittedName>
        <fullName evidence="2">Uncharacterized protein</fullName>
    </submittedName>
</protein>
<evidence type="ECO:0000313" key="3">
    <source>
        <dbReference type="Proteomes" id="UP001519460"/>
    </source>
</evidence>
<feature type="region of interest" description="Disordered" evidence="1">
    <location>
        <begin position="78"/>
        <end position="108"/>
    </location>
</feature>
<proteinExistence type="predicted"/>
<name>A0ABD0LZD1_9CAEN</name>
<accession>A0ABD0LZD1</accession>
<feature type="compositionally biased region" description="Polar residues" evidence="1">
    <location>
        <begin position="90"/>
        <end position="108"/>
    </location>
</feature>
<reference evidence="2 3" key="1">
    <citation type="journal article" date="2023" name="Sci. Data">
        <title>Genome assembly of the Korean intertidal mud-creeper Batillaria attramentaria.</title>
        <authorList>
            <person name="Patra A.K."/>
            <person name="Ho P.T."/>
            <person name="Jun S."/>
            <person name="Lee S.J."/>
            <person name="Kim Y."/>
            <person name="Won Y.J."/>
        </authorList>
    </citation>
    <scope>NUCLEOTIDE SEQUENCE [LARGE SCALE GENOMIC DNA]</scope>
    <source>
        <strain evidence="2">Wonlab-2016</strain>
    </source>
</reference>